<gene>
    <name evidence="1" type="ORF">RAG0_06517</name>
</gene>
<reference evidence="2" key="1">
    <citation type="submission" date="2016-03" db="EMBL/GenBank/DDBJ databases">
        <authorList>
            <person name="Guldener U."/>
        </authorList>
    </citation>
    <scope>NUCLEOTIDE SEQUENCE [LARGE SCALE GENOMIC DNA]</scope>
    <source>
        <strain evidence="2">04CH-RAC-A.6.1</strain>
    </source>
</reference>
<dbReference type="EMBL" id="FJUX01000032">
    <property type="protein sequence ID" value="CZS97432.1"/>
    <property type="molecule type" value="Genomic_DNA"/>
</dbReference>
<name>A0A1E1KHG4_9HELO</name>
<organism evidence="1 2">
    <name type="scientific">Rhynchosporium agropyri</name>
    <dbReference type="NCBI Taxonomy" id="914238"/>
    <lineage>
        <taxon>Eukaryota</taxon>
        <taxon>Fungi</taxon>
        <taxon>Dikarya</taxon>
        <taxon>Ascomycota</taxon>
        <taxon>Pezizomycotina</taxon>
        <taxon>Leotiomycetes</taxon>
        <taxon>Helotiales</taxon>
        <taxon>Ploettnerulaceae</taxon>
        <taxon>Rhynchosporium</taxon>
    </lineage>
</organism>
<proteinExistence type="predicted"/>
<protein>
    <submittedName>
        <fullName evidence="1">Uncharacterized protein</fullName>
    </submittedName>
</protein>
<evidence type="ECO:0000313" key="2">
    <source>
        <dbReference type="Proteomes" id="UP000178912"/>
    </source>
</evidence>
<dbReference type="Proteomes" id="UP000178912">
    <property type="component" value="Unassembled WGS sequence"/>
</dbReference>
<dbReference type="AlphaFoldDB" id="A0A1E1KHG4"/>
<keyword evidence="2" id="KW-1185">Reference proteome</keyword>
<sequence>MARARNRKDGWDVLWLISTSSCVDFCSEGGECGLYLQDAKYGGDNFCRIVSTVIELSLELQDSLQGS</sequence>
<accession>A0A1E1KHG4</accession>
<evidence type="ECO:0000313" key="1">
    <source>
        <dbReference type="EMBL" id="CZS97432.1"/>
    </source>
</evidence>